<keyword evidence="2" id="KW-1185">Reference proteome</keyword>
<sequence length="105" mass="12020">MDSYIKVKRVFTIPQTSCFFFTFAAQLTKGNNQSFKDSNRPLKFEESCLELAYKKVLRISVEQGSFGSSNVNALSLLVQPFIKSVLMQFFIPKSSKTVRHRASRE</sequence>
<dbReference type="AlphaFoldDB" id="A0AAV0E428"/>
<gene>
    <name evidence="1" type="ORF">CEPIT_LOCUS21168</name>
</gene>
<proteinExistence type="predicted"/>
<accession>A0AAV0E428</accession>
<protein>
    <submittedName>
        <fullName evidence="1">Uncharacterized protein</fullName>
    </submittedName>
</protein>
<dbReference type="EMBL" id="CAMAPF010000249">
    <property type="protein sequence ID" value="CAH9115616.1"/>
    <property type="molecule type" value="Genomic_DNA"/>
</dbReference>
<organism evidence="1 2">
    <name type="scientific">Cuscuta epithymum</name>
    <dbReference type="NCBI Taxonomy" id="186058"/>
    <lineage>
        <taxon>Eukaryota</taxon>
        <taxon>Viridiplantae</taxon>
        <taxon>Streptophyta</taxon>
        <taxon>Embryophyta</taxon>
        <taxon>Tracheophyta</taxon>
        <taxon>Spermatophyta</taxon>
        <taxon>Magnoliopsida</taxon>
        <taxon>eudicotyledons</taxon>
        <taxon>Gunneridae</taxon>
        <taxon>Pentapetalae</taxon>
        <taxon>asterids</taxon>
        <taxon>lamiids</taxon>
        <taxon>Solanales</taxon>
        <taxon>Convolvulaceae</taxon>
        <taxon>Cuscuteae</taxon>
        <taxon>Cuscuta</taxon>
        <taxon>Cuscuta subgen. Cuscuta</taxon>
    </lineage>
</organism>
<comment type="caution">
    <text evidence="1">The sequence shown here is derived from an EMBL/GenBank/DDBJ whole genome shotgun (WGS) entry which is preliminary data.</text>
</comment>
<reference evidence="1" key="1">
    <citation type="submission" date="2022-07" db="EMBL/GenBank/DDBJ databases">
        <authorList>
            <person name="Macas J."/>
            <person name="Novak P."/>
            <person name="Neumann P."/>
        </authorList>
    </citation>
    <scope>NUCLEOTIDE SEQUENCE</scope>
</reference>
<dbReference type="Proteomes" id="UP001152523">
    <property type="component" value="Unassembled WGS sequence"/>
</dbReference>
<evidence type="ECO:0000313" key="2">
    <source>
        <dbReference type="Proteomes" id="UP001152523"/>
    </source>
</evidence>
<evidence type="ECO:0000313" key="1">
    <source>
        <dbReference type="EMBL" id="CAH9115616.1"/>
    </source>
</evidence>
<name>A0AAV0E428_9ASTE</name>